<evidence type="ECO:0000313" key="3">
    <source>
        <dbReference type="Proteomes" id="UP000321181"/>
    </source>
</evidence>
<sequence length="202" mass="20477">MCPAPALRHDRRMTNTAVRVPRNSSAVALEGAAVPATPATRTRVAEVAAAAASVLGLGSAALSLGWGLGGTVLLDTVGGAAERVAQESTPLALVAVVAVVALKVVAAMLPGWALSPDGSTGYPSARRRVVRALAWVAAASLTGYGTVMTVSGLLVTTGVVDAAAGADLRAVAWNAYLWDPWFLLWGLAATVALLASREPDAR</sequence>
<feature type="transmembrane region" description="Helical" evidence="1">
    <location>
        <begin position="175"/>
        <end position="195"/>
    </location>
</feature>
<keyword evidence="1" id="KW-1133">Transmembrane helix</keyword>
<gene>
    <name evidence="2" type="ORF">CAE01nite_23260</name>
</gene>
<feature type="transmembrane region" description="Helical" evidence="1">
    <location>
        <begin position="89"/>
        <end position="112"/>
    </location>
</feature>
<proteinExistence type="predicted"/>
<evidence type="ECO:0000256" key="1">
    <source>
        <dbReference type="SAM" id="Phobius"/>
    </source>
</evidence>
<dbReference type="AlphaFoldDB" id="A0A512DDQ5"/>
<feature type="transmembrane region" description="Helical" evidence="1">
    <location>
        <begin position="132"/>
        <end position="155"/>
    </location>
</feature>
<feature type="transmembrane region" description="Helical" evidence="1">
    <location>
        <begin position="47"/>
        <end position="69"/>
    </location>
</feature>
<protein>
    <recommendedName>
        <fullName evidence="4">DUF3995 domain-containing protein</fullName>
    </recommendedName>
</protein>
<name>A0A512DDQ5_9CELL</name>
<dbReference type="EMBL" id="BJYY01000014">
    <property type="protein sequence ID" value="GEO34601.1"/>
    <property type="molecule type" value="Genomic_DNA"/>
</dbReference>
<accession>A0A512DDQ5</accession>
<reference evidence="2 3" key="1">
    <citation type="submission" date="2019-07" db="EMBL/GenBank/DDBJ databases">
        <title>Whole genome shotgun sequence of Cellulomonas aerilata NBRC 106308.</title>
        <authorList>
            <person name="Hosoyama A."/>
            <person name="Uohara A."/>
            <person name="Ohji S."/>
            <person name="Ichikawa N."/>
        </authorList>
    </citation>
    <scope>NUCLEOTIDE SEQUENCE [LARGE SCALE GENOMIC DNA]</scope>
    <source>
        <strain evidence="2 3">NBRC 106308</strain>
    </source>
</reference>
<dbReference type="InterPro" id="IPR025058">
    <property type="entry name" value="DUF3995"/>
</dbReference>
<keyword evidence="3" id="KW-1185">Reference proteome</keyword>
<evidence type="ECO:0008006" key="4">
    <source>
        <dbReference type="Google" id="ProtNLM"/>
    </source>
</evidence>
<keyword evidence="1" id="KW-0812">Transmembrane</keyword>
<dbReference type="Pfam" id="PF13160">
    <property type="entry name" value="DUF3995"/>
    <property type="match status" value="1"/>
</dbReference>
<organism evidence="2 3">
    <name type="scientific">Cellulomonas aerilata</name>
    <dbReference type="NCBI Taxonomy" id="515326"/>
    <lineage>
        <taxon>Bacteria</taxon>
        <taxon>Bacillati</taxon>
        <taxon>Actinomycetota</taxon>
        <taxon>Actinomycetes</taxon>
        <taxon>Micrococcales</taxon>
        <taxon>Cellulomonadaceae</taxon>
        <taxon>Cellulomonas</taxon>
    </lineage>
</organism>
<comment type="caution">
    <text evidence="2">The sequence shown here is derived from an EMBL/GenBank/DDBJ whole genome shotgun (WGS) entry which is preliminary data.</text>
</comment>
<keyword evidence="1" id="KW-0472">Membrane</keyword>
<evidence type="ECO:0000313" key="2">
    <source>
        <dbReference type="EMBL" id="GEO34601.1"/>
    </source>
</evidence>
<dbReference type="Proteomes" id="UP000321181">
    <property type="component" value="Unassembled WGS sequence"/>
</dbReference>